<accession>A0A8R2BAD2</accession>
<dbReference type="KEGG" id="api:100166583"/>
<dbReference type="PRINTS" id="PR00961">
    <property type="entry name" value="HUDSXLRNA"/>
</dbReference>
<evidence type="ECO:0000256" key="2">
    <source>
        <dbReference type="ARBA" id="ARBA00022884"/>
    </source>
</evidence>
<dbReference type="RefSeq" id="XP_008188485.1">
    <property type="nucleotide sequence ID" value="XM_008190263.2"/>
</dbReference>
<feature type="domain" description="RRM" evidence="7">
    <location>
        <begin position="202"/>
        <end position="281"/>
    </location>
</feature>
<feature type="compositionally biased region" description="Polar residues" evidence="6">
    <location>
        <begin position="101"/>
        <end position="113"/>
    </location>
</feature>
<dbReference type="CDD" id="cd12244">
    <property type="entry name" value="RRM2_MSSP"/>
    <property type="match status" value="1"/>
</dbReference>
<sequence>MTGNYASGAPTQYHHRATAGWNSAPLPAQQYRYGTGPVTQTTMSPYTSYNPNPTTYTNNSNNRIPTASSPANTNSSSSSNTNGGASLQSSNQPTTSSPSSECQSAPPAQQLSKTNLYIRGLNQNTMDKDLITMCSQYGNIVSTKAILDKNTNKCYGFVDFESGSCADAAVKGLQAKGVQAQMAKVGIPVQRRAATQQEQDPTNLYIANLPPNFKENDLDTLLSKFGQVVSTRILRDTNMVSKGVGFARMDSKEKCEQIIQMFNGNPLPGSKEPLLVKFADSGQKKRNPSYRSDSRLWRESENGGCVRFPVQHYMLQGSHVGYEAAHNGLTGAAGSHVIPATALAQYVGRHYTTQALPAHGYSIPASTWLPQYVMQPAPPHHLAQIDTPVCCQMIQQADPGSVQYGSVIPQLATHMSALQIGNGSYVAGPHPGYPYYTSTAPNIIHTVPIPSEEHPSTAASPDDSYQHYSHK</sequence>
<dbReference type="GO" id="GO:0003723">
    <property type="term" value="F:RNA binding"/>
    <property type="evidence" value="ECO:0007669"/>
    <property type="project" value="UniProtKB-UniRule"/>
</dbReference>
<evidence type="ECO:0000256" key="4">
    <source>
        <dbReference type="ARBA" id="ARBA00039536"/>
    </source>
</evidence>
<dbReference type="Pfam" id="PF00076">
    <property type="entry name" value="RRM_1"/>
    <property type="match status" value="2"/>
</dbReference>
<dbReference type="PROSITE" id="PS50102">
    <property type="entry name" value="RRM"/>
    <property type="match status" value="2"/>
</dbReference>
<dbReference type="EnsemblMetazoa" id="XM_016808764.2">
    <property type="protein sequence ID" value="XP_016664253.1"/>
    <property type="gene ID" value="LOC100166583"/>
</dbReference>
<dbReference type="InterPro" id="IPR035979">
    <property type="entry name" value="RBD_domain_sf"/>
</dbReference>
<reference evidence="9" key="1">
    <citation type="submission" date="2010-06" db="EMBL/GenBank/DDBJ databases">
        <authorList>
            <person name="Jiang H."/>
            <person name="Abraham K."/>
            <person name="Ali S."/>
            <person name="Alsbrooks S.L."/>
            <person name="Anim B.N."/>
            <person name="Anosike U.S."/>
            <person name="Attaway T."/>
            <person name="Bandaranaike D.P."/>
            <person name="Battles P.K."/>
            <person name="Bell S.N."/>
            <person name="Bell A.V."/>
            <person name="Beltran B."/>
            <person name="Bickham C."/>
            <person name="Bustamante Y."/>
            <person name="Caleb T."/>
            <person name="Canada A."/>
            <person name="Cardenas V."/>
            <person name="Carter K."/>
            <person name="Chacko J."/>
            <person name="Chandrabose M.N."/>
            <person name="Chavez D."/>
            <person name="Chavez A."/>
            <person name="Chen L."/>
            <person name="Chu H.-S."/>
            <person name="Claassen K.J."/>
            <person name="Cockrell R."/>
            <person name="Collins M."/>
            <person name="Cooper J.A."/>
            <person name="Cree A."/>
            <person name="Curry S.M."/>
            <person name="Da Y."/>
            <person name="Dao M.D."/>
            <person name="Das B."/>
            <person name="Davila M.-L."/>
            <person name="Davy-Carroll L."/>
            <person name="Denson S."/>
            <person name="Dinh H."/>
            <person name="Ebong V.E."/>
            <person name="Edwards J.R."/>
            <person name="Egan A."/>
            <person name="El-Daye J."/>
            <person name="Escobedo L."/>
            <person name="Fernandez S."/>
            <person name="Fernando P.R."/>
            <person name="Flagg N."/>
            <person name="Forbes L.D."/>
            <person name="Fowler R.G."/>
            <person name="Fu Q."/>
            <person name="Gabisi R.A."/>
            <person name="Ganer J."/>
            <person name="Garbino Pronczuk A."/>
            <person name="Garcia R.M."/>
            <person name="Garner T."/>
            <person name="Garrett T.E."/>
            <person name="Gonzalez D.A."/>
            <person name="Hamid H."/>
            <person name="Hawkins E.S."/>
            <person name="Hirani K."/>
            <person name="Hogues M.E."/>
            <person name="Hollins B."/>
            <person name="Hsiao C.-H."/>
            <person name="Jabil R."/>
            <person name="James M.L."/>
            <person name="Jhangiani S.N."/>
            <person name="Johnson B."/>
            <person name="Johnson Q."/>
            <person name="Joshi V."/>
            <person name="Kalu J.B."/>
            <person name="Kam C."/>
            <person name="Kashfia A."/>
            <person name="Keebler J."/>
            <person name="Kisamo H."/>
            <person name="Kovar C.L."/>
            <person name="Lago L.A."/>
            <person name="Lai C.-Y."/>
            <person name="Laidlaw J."/>
            <person name="Lara F."/>
            <person name="Le T.-K."/>
            <person name="Lee S.L."/>
            <person name="Legall F.H."/>
            <person name="Lemon S.J."/>
            <person name="Lewis L.R."/>
            <person name="Li B."/>
            <person name="Liu Y."/>
            <person name="Liu Y.-S."/>
            <person name="Lopez J."/>
            <person name="Lozado R.J."/>
            <person name="Lu J."/>
            <person name="Madu R.C."/>
            <person name="Maheshwari M."/>
            <person name="Maheshwari R."/>
            <person name="Malloy K."/>
            <person name="Martinez E."/>
            <person name="Mathew T."/>
            <person name="Mercado I.C."/>
            <person name="Mercado C."/>
            <person name="Meyer B."/>
            <person name="Montgomery K."/>
            <person name="Morgan M.B."/>
            <person name="Munidasa M."/>
            <person name="Nazareth L.V."/>
            <person name="Nelson J."/>
            <person name="Ng B.M."/>
            <person name="Nguyen N.B."/>
            <person name="Nguyen P.Q."/>
            <person name="Nguyen T."/>
            <person name="Obregon M."/>
            <person name="Okwuonu G.O."/>
            <person name="Onwere C.G."/>
            <person name="Orozco G."/>
            <person name="Parra A."/>
            <person name="Patel S."/>
            <person name="Patil S."/>
            <person name="Perez A."/>
            <person name="Perez Y."/>
            <person name="Pham C."/>
            <person name="Primus E.L."/>
            <person name="Pu L.-L."/>
            <person name="Puazo M."/>
            <person name="Qin X."/>
            <person name="Quiroz J.B."/>
            <person name="Reese J."/>
            <person name="Richards S."/>
            <person name="Rives C.M."/>
            <person name="Robberts R."/>
            <person name="Ruiz S.J."/>
            <person name="Ruiz M.J."/>
            <person name="Santibanez J."/>
            <person name="Schneider B.W."/>
            <person name="Sisson I."/>
            <person name="Smith M."/>
            <person name="Sodergren E."/>
            <person name="Song X.-Z."/>
            <person name="Song B.B."/>
            <person name="Summersgill H."/>
            <person name="Thelus R."/>
            <person name="Thornton R.D."/>
            <person name="Trejos Z.Y."/>
            <person name="Usmani K."/>
            <person name="Vattathil S."/>
            <person name="Villasana D."/>
            <person name="Walker D.L."/>
            <person name="Wang S."/>
            <person name="Wang K."/>
            <person name="White C.S."/>
            <person name="Williams A.C."/>
            <person name="Williamson J."/>
            <person name="Wilson K."/>
            <person name="Woghiren I.O."/>
            <person name="Woodworth J.R."/>
            <person name="Worley K.C."/>
            <person name="Wright R.A."/>
            <person name="Wu W."/>
            <person name="Young L."/>
            <person name="Zhang L."/>
            <person name="Zhang J."/>
            <person name="Zhu Y."/>
            <person name="Muzny D.M."/>
            <person name="Weinstock G."/>
            <person name="Gibbs R.A."/>
        </authorList>
    </citation>
    <scope>NUCLEOTIDE SEQUENCE [LARGE SCALE GENOMIC DNA]</scope>
    <source>
        <strain evidence="9">LSR1</strain>
    </source>
</reference>
<feature type="domain" description="RRM" evidence="7">
    <location>
        <begin position="114"/>
        <end position="190"/>
    </location>
</feature>
<dbReference type="GeneID" id="100166583"/>
<evidence type="ECO:0000259" key="7">
    <source>
        <dbReference type="PROSITE" id="PS50102"/>
    </source>
</evidence>
<protein>
    <recommendedName>
        <fullName evidence="4">Protein alan shepard</fullName>
    </recommendedName>
</protein>
<dbReference type="SUPFAM" id="SSF54928">
    <property type="entry name" value="RNA-binding domain, RBD"/>
    <property type="match status" value="2"/>
</dbReference>
<evidence type="ECO:0000256" key="3">
    <source>
        <dbReference type="ARBA" id="ARBA00037469"/>
    </source>
</evidence>
<dbReference type="EnsemblMetazoa" id="XM_029488910.1">
    <property type="protein sequence ID" value="XP_029344770.1"/>
    <property type="gene ID" value="LOC100166583"/>
</dbReference>
<dbReference type="OrthoDB" id="271725at2759"/>
<keyword evidence="9" id="KW-1185">Reference proteome</keyword>
<dbReference type="FunFam" id="3.30.70.330:FF:000169">
    <property type="entry name" value="protein alan shepard isoform X4"/>
    <property type="match status" value="1"/>
</dbReference>
<proteinExistence type="predicted"/>
<dbReference type="CTD" id="38605"/>
<dbReference type="RefSeq" id="XP_016664253.1">
    <property type="nucleotide sequence ID" value="XM_016808764.1"/>
</dbReference>
<dbReference type="EnsemblMetazoa" id="XM_016808765.2">
    <property type="protein sequence ID" value="XP_016664254.1"/>
    <property type="gene ID" value="LOC100166583"/>
</dbReference>
<dbReference type="AlphaFoldDB" id="A0A8R2BAD2"/>
<feature type="compositionally biased region" description="Low complexity" evidence="6">
    <location>
        <begin position="44"/>
        <end position="100"/>
    </location>
</feature>
<evidence type="ECO:0000256" key="6">
    <source>
        <dbReference type="SAM" id="MobiDB-lite"/>
    </source>
</evidence>
<keyword evidence="2 5" id="KW-0694">RNA-binding</keyword>
<dbReference type="GO" id="GO:1990904">
    <property type="term" value="C:ribonucleoprotein complex"/>
    <property type="evidence" value="ECO:0007669"/>
    <property type="project" value="InterPro"/>
</dbReference>
<dbReference type="RefSeq" id="XP_016664254.1">
    <property type="nucleotide sequence ID" value="XM_016808765.1"/>
</dbReference>
<feature type="region of interest" description="Disordered" evidence="6">
    <location>
        <begin position="32"/>
        <end position="113"/>
    </location>
</feature>
<dbReference type="InterPro" id="IPR002343">
    <property type="entry name" value="Hud_Sxl_RNA"/>
</dbReference>
<evidence type="ECO:0000313" key="9">
    <source>
        <dbReference type="Proteomes" id="UP000007819"/>
    </source>
</evidence>
<evidence type="ECO:0000313" key="8">
    <source>
        <dbReference type="EnsemblMetazoa" id="XP_008188485.1"/>
    </source>
</evidence>
<dbReference type="Gene3D" id="3.30.70.330">
    <property type="match status" value="2"/>
</dbReference>
<reference evidence="8" key="2">
    <citation type="submission" date="2022-06" db="UniProtKB">
        <authorList>
            <consortium name="EnsemblMetazoa"/>
        </authorList>
    </citation>
    <scope>IDENTIFICATION</scope>
</reference>
<evidence type="ECO:0000256" key="5">
    <source>
        <dbReference type="PROSITE-ProRule" id="PRU00176"/>
    </source>
</evidence>
<keyword evidence="1" id="KW-0677">Repeat</keyword>
<dbReference type="SMART" id="SM00360">
    <property type="entry name" value="RRM"/>
    <property type="match status" value="2"/>
</dbReference>
<dbReference type="InterPro" id="IPR012677">
    <property type="entry name" value="Nucleotide-bd_a/b_plait_sf"/>
</dbReference>
<dbReference type="Proteomes" id="UP000007819">
    <property type="component" value="Chromosome X"/>
</dbReference>
<feature type="region of interest" description="Disordered" evidence="6">
    <location>
        <begin position="448"/>
        <end position="471"/>
    </location>
</feature>
<organism evidence="8 9">
    <name type="scientific">Acyrthosiphon pisum</name>
    <name type="common">Pea aphid</name>
    <dbReference type="NCBI Taxonomy" id="7029"/>
    <lineage>
        <taxon>Eukaryota</taxon>
        <taxon>Metazoa</taxon>
        <taxon>Ecdysozoa</taxon>
        <taxon>Arthropoda</taxon>
        <taxon>Hexapoda</taxon>
        <taxon>Insecta</taxon>
        <taxon>Pterygota</taxon>
        <taxon>Neoptera</taxon>
        <taxon>Paraneoptera</taxon>
        <taxon>Hemiptera</taxon>
        <taxon>Sternorrhyncha</taxon>
        <taxon>Aphidomorpha</taxon>
        <taxon>Aphidoidea</taxon>
        <taxon>Aphididae</taxon>
        <taxon>Macrosiphini</taxon>
        <taxon>Acyrthosiphon</taxon>
    </lineage>
</organism>
<evidence type="ECO:0000256" key="1">
    <source>
        <dbReference type="ARBA" id="ARBA00022737"/>
    </source>
</evidence>
<name>A0A8R2BAD2_ACYPI</name>
<dbReference type="EnsemblMetazoa" id="XM_008190263.3">
    <property type="protein sequence ID" value="XP_008188485.1"/>
    <property type="gene ID" value="LOC100166583"/>
</dbReference>
<comment type="function">
    <text evidence="3">Has a role in the perception of gravity.</text>
</comment>
<dbReference type="PANTHER" id="PTHR24012">
    <property type="entry name" value="RNA BINDING PROTEIN"/>
    <property type="match status" value="1"/>
</dbReference>
<dbReference type="InterPro" id="IPR000504">
    <property type="entry name" value="RRM_dom"/>
</dbReference>